<accession>N4WLX9</accession>
<dbReference type="Gene3D" id="1.10.10.10">
    <property type="entry name" value="Winged helix-like DNA-binding domain superfamily/Winged helix DNA-binding domain"/>
    <property type="match status" value="1"/>
</dbReference>
<evidence type="ECO:0000313" key="9">
    <source>
        <dbReference type="Proteomes" id="UP000012283"/>
    </source>
</evidence>
<dbReference type="Pfam" id="PF08281">
    <property type="entry name" value="Sigma70_r4_2"/>
    <property type="match status" value="1"/>
</dbReference>
<dbReference type="CDD" id="cd06171">
    <property type="entry name" value="Sigma70_r4"/>
    <property type="match status" value="1"/>
</dbReference>
<dbReference type="InterPro" id="IPR013324">
    <property type="entry name" value="RNA_pol_sigma_r3/r4-like"/>
</dbReference>
<feature type="domain" description="RNA polymerase sigma-70 region 2" evidence="6">
    <location>
        <begin position="15"/>
        <end position="83"/>
    </location>
</feature>
<dbReference type="InterPro" id="IPR014284">
    <property type="entry name" value="RNA_pol_sigma-70_dom"/>
</dbReference>
<evidence type="ECO:0000256" key="3">
    <source>
        <dbReference type="ARBA" id="ARBA00023082"/>
    </source>
</evidence>
<evidence type="ECO:0000256" key="5">
    <source>
        <dbReference type="ARBA" id="ARBA00023163"/>
    </source>
</evidence>
<dbReference type="SUPFAM" id="SSF88946">
    <property type="entry name" value="Sigma2 domain of RNA polymerase sigma factors"/>
    <property type="match status" value="1"/>
</dbReference>
<dbReference type="InterPro" id="IPR013325">
    <property type="entry name" value="RNA_pol_sigma_r2"/>
</dbReference>
<protein>
    <submittedName>
        <fullName evidence="8">RNA polymerase ECF-type sigma factor</fullName>
    </submittedName>
</protein>
<comment type="similarity">
    <text evidence="1">Belongs to the sigma-70 factor family. ECF subfamily.</text>
</comment>
<evidence type="ECO:0000313" key="8">
    <source>
        <dbReference type="EMBL" id="ENH97167.1"/>
    </source>
</evidence>
<dbReference type="PANTHER" id="PTHR43133:SF8">
    <property type="entry name" value="RNA POLYMERASE SIGMA FACTOR HI_1459-RELATED"/>
    <property type="match status" value="1"/>
</dbReference>
<keyword evidence="3" id="KW-0731">Sigma factor</keyword>
<dbReference type="eggNOG" id="COG1595">
    <property type="taxonomic scope" value="Bacteria"/>
</dbReference>
<reference evidence="8 9" key="1">
    <citation type="submission" date="2013-03" db="EMBL/GenBank/DDBJ databases">
        <title>Draft genome sequence of Gracibacillus halophilus YIM-C55.5, a moderately halophilic and thermophilic organism from the Xiaochaidamu salt lake.</title>
        <authorList>
            <person name="Sugumar T."/>
            <person name="Polireddy D.R."/>
            <person name="Antony A."/>
            <person name="Madhava Y.R."/>
            <person name="Sivakumar N."/>
        </authorList>
    </citation>
    <scope>NUCLEOTIDE SEQUENCE [LARGE SCALE GENOMIC DNA]</scope>
    <source>
        <strain evidence="8 9">YIM-C55.5</strain>
    </source>
</reference>
<dbReference type="GO" id="GO:0006352">
    <property type="term" value="P:DNA-templated transcription initiation"/>
    <property type="evidence" value="ECO:0007669"/>
    <property type="project" value="InterPro"/>
</dbReference>
<evidence type="ECO:0000256" key="2">
    <source>
        <dbReference type="ARBA" id="ARBA00023015"/>
    </source>
</evidence>
<dbReference type="Gene3D" id="1.10.1740.10">
    <property type="match status" value="1"/>
</dbReference>
<dbReference type="InterPro" id="IPR039425">
    <property type="entry name" value="RNA_pol_sigma-70-like"/>
</dbReference>
<dbReference type="SUPFAM" id="SSF88659">
    <property type="entry name" value="Sigma3 and sigma4 domains of RNA polymerase sigma factors"/>
    <property type="match status" value="1"/>
</dbReference>
<evidence type="ECO:0000256" key="1">
    <source>
        <dbReference type="ARBA" id="ARBA00010641"/>
    </source>
</evidence>
<dbReference type="InterPro" id="IPR036388">
    <property type="entry name" value="WH-like_DNA-bd_sf"/>
</dbReference>
<dbReference type="EMBL" id="APML01000022">
    <property type="protein sequence ID" value="ENH97167.1"/>
    <property type="molecule type" value="Genomic_DNA"/>
</dbReference>
<dbReference type="RefSeq" id="WP_003467140.1">
    <property type="nucleotide sequence ID" value="NZ_APML01000022.1"/>
</dbReference>
<proteinExistence type="inferred from homology"/>
<sequence>MESVLEKQCLTIDDMVHKYQDMMYRTAVKILRDPQLAEDALQEAWVKVYRSNVAVYQIEKLPAWLRTITSRVAIDLLRKEQRTKMCLLDENFNLEEWRIYSRDDTDQMVNWHDTIHEVNQCLNRSYKLKKIFCLKFYQGLSDQEIAALLNISYSAVKTRVHRARQMVKKYYGIEKKSEA</sequence>
<dbReference type="GO" id="GO:0003677">
    <property type="term" value="F:DNA binding"/>
    <property type="evidence" value="ECO:0007669"/>
    <property type="project" value="UniProtKB-KW"/>
</dbReference>
<evidence type="ECO:0000256" key="4">
    <source>
        <dbReference type="ARBA" id="ARBA00023125"/>
    </source>
</evidence>
<keyword evidence="9" id="KW-1185">Reference proteome</keyword>
<keyword evidence="2" id="KW-0805">Transcription regulation</keyword>
<dbReference type="GO" id="GO:0016987">
    <property type="term" value="F:sigma factor activity"/>
    <property type="evidence" value="ECO:0007669"/>
    <property type="project" value="UniProtKB-KW"/>
</dbReference>
<dbReference type="NCBIfam" id="TIGR02937">
    <property type="entry name" value="sigma70-ECF"/>
    <property type="match status" value="1"/>
</dbReference>
<gene>
    <name evidence="8" type="ORF">J416_06967</name>
</gene>
<dbReference type="AlphaFoldDB" id="N4WLX9"/>
<dbReference type="PATRIC" id="fig|1308866.3.peg.1405"/>
<dbReference type="InterPro" id="IPR013249">
    <property type="entry name" value="RNA_pol_sigma70_r4_t2"/>
</dbReference>
<name>N4WLX9_9BACI</name>
<organism evidence="8 9">
    <name type="scientific">Gracilibacillus halophilus YIM-C55.5</name>
    <dbReference type="NCBI Taxonomy" id="1308866"/>
    <lineage>
        <taxon>Bacteria</taxon>
        <taxon>Bacillati</taxon>
        <taxon>Bacillota</taxon>
        <taxon>Bacilli</taxon>
        <taxon>Bacillales</taxon>
        <taxon>Bacillaceae</taxon>
        <taxon>Gracilibacillus</taxon>
    </lineage>
</organism>
<dbReference type="Proteomes" id="UP000012283">
    <property type="component" value="Unassembled WGS sequence"/>
</dbReference>
<feature type="domain" description="RNA polymerase sigma factor 70 region 4 type 2" evidence="7">
    <location>
        <begin position="128"/>
        <end position="165"/>
    </location>
</feature>
<dbReference type="PANTHER" id="PTHR43133">
    <property type="entry name" value="RNA POLYMERASE ECF-TYPE SIGMA FACTO"/>
    <property type="match status" value="1"/>
</dbReference>
<comment type="caution">
    <text evidence="8">The sequence shown here is derived from an EMBL/GenBank/DDBJ whole genome shotgun (WGS) entry which is preliminary data.</text>
</comment>
<evidence type="ECO:0000259" key="6">
    <source>
        <dbReference type="Pfam" id="PF04542"/>
    </source>
</evidence>
<evidence type="ECO:0000259" key="7">
    <source>
        <dbReference type="Pfam" id="PF08281"/>
    </source>
</evidence>
<dbReference type="Pfam" id="PF04542">
    <property type="entry name" value="Sigma70_r2"/>
    <property type="match status" value="1"/>
</dbReference>
<keyword evidence="4" id="KW-0238">DNA-binding</keyword>
<keyword evidence="5" id="KW-0804">Transcription</keyword>
<dbReference type="InterPro" id="IPR007627">
    <property type="entry name" value="RNA_pol_sigma70_r2"/>
</dbReference>
<dbReference type="STRING" id="1308866.J416_06967"/>